<reference evidence="3" key="1">
    <citation type="submission" date="2015-11" db="EMBL/GenBank/DDBJ databases">
        <authorList>
            <person name="Varghese N."/>
        </authorList>
    </citation>
    <scope>NUCLEOTIDE SEQUENCE [LARGE SCALE GENOMIC DNA]</scope>
    <source>
        <strain evidence="3">JGI-23</strain>
    </source>
</reference>
<dbReference type="Pfam" id="PF05036">
    <property type="entry name" value="SPOR"/>
    <property type="match status" value="1"/>
</dbReference>
<organism evidence="2 3">
    <name type="scientific">Candidatus Chryseopegocella kryptomonas</name>
    <dbReference type="NCBI Taxonomy" id="1633643"/>
    <lineage>
        <taxon>Bacteria</taxon>
        <taxon>Pseudomonadati</taxon>
        <taxon>Candidatus Kryptoniota</taxon>
        <taxon>Candidatus Chryseopegocella</taxon>
    </lineage>
</organism>
<dbReference type="Gene3D" id="1.25.40.10">
    <property type="entry name" value="Tetratricopeptide repeat domain"/>
    <property type="match status" value="1"/>
</dbReference>
<dbReference type="GO" id="GO:0042834">
    <property type="term" value="F:peptidoglycan binding"/>
    <property type="evidence" value="ECO:0007669"/>
    <property type="project" value="InterPro"/>
</dbReference>
<evidence type="ECO:0000259" key="1">
    <source>
        <dbReference type="PROSITE" id="PS51724"/>
    </source>
</evidence>
<dbReference type="InterPro" id="IPR019734">
    <property type="entry name" value="TPR_rpt"/>
</dbReference>
<dbReference type="InterPro" id="IPR036680">
    <property type="entry name" value="SPOR-like_sf"/>
</dbReference>
<protein>
    <submittedName>
        <fullName evidence="2">Sporulation related domain-containing protein</fullName>
    </submittedName>
</protein>
<proteinExistence type="predicted"/>
<dbReference type="Gene3D" id="3.30.70.1070">
    <property type="entry name" value="Sporulation related repeat"/>
    <property type="match status" value="1"/>
</dbReference>
<dbReference type="OrthoDB" id="9784603at2"/>
<dbReference type="InterPro" id="IPR007730">
    <property type="entry name" value="SPOR-like_dom"/>
</dbReference>
<feature type="domain" description="SPOR" evidence="1">
    <location>
        <begin position="150"/>
        <end position="229"/>
    </location>
</feature>
<dbReference type="Proteomes" id="UP000199197">
    <property type="component" value="Unassembled WGS sequence"/>
</dbReference>
<dbReference type="Pfam" id="PF13174">
    <property type="entry name" value="TPR_6"/>
    <property type="match status" value="1"/>
</dbReference>
<evidence type="ECO:0000313" key="2">
    <source>
        <dbReference type="EMBL" id="CUT01601.1"/>
    </source>
</evidence>
<sequence>MRKTLLKILPFLLLINFALTQDVDISRYIYLLRVGDVESVKGAIDSLKKIYPNSVNLKFLEASITEDAQEAVKIYYDIALNHPESEFSDESLFRIFQFYYAKGDYEQAKKELERLKTLYPASPYAGINVRFPSAGEISIADKSGRRPSESKVDCNYSLQVGAFVDKNNAEREKEFFESKGYGVELHTKFKDGKLFYIVWVGCFSDRKEADKVKDEIKRKFGRESIIISTVGIR</sequence>
<dbReference type="InterPro" id="IPR011990">
    <property type="entry name" value="TPR-like_helical_dom_sf"/>
</dbReference>
<gene>
    <name evidence="2" type="ORF">JGI23_01079</name>
</gene>
<evidence type="ECO:0000313" key="3">
    <source>
        <dbReference type="Proteomes" id="UP000199197"/>
    </source>
</evidence>
<dbReference type="AlphaFoldDB" id="A0A0P1N0I6"/>
<dbReference type="SUPFAM" id="SSF48452">
    <property type="entry name" value="TPR-like"/>
    <property type="match status" value="1"/>
</dbReference>
<keyword evidence="3" id="KW-1185">Reference proteome</keyword>
<dbReference type="RefSeq" id="WP_092349650.1">
    <property type="nucleotide sequence ID" value="NZ_CZVW01000009.1"/>
</dbReference>
<dbReference type="SUPFAM" id="SSF110997">
    <property type="entry name" value="Sporulation related repeat"/>
    <property type="match status" value="1"/>
</dbReference>
<dbReference type="EMBL" id="CZVW01000009">
    <property type="protein sequence ID" value="CUT01601.1"/>
    <property type="molecule type" value="Genomic_DNA"/>
</dbReference>
<dbReference type="PROSITE" id="PS51724">
    <property type="entry name" value="SPOR"/>
    <property type="match status" value="1"/>
</dbReference>
<name>A0A0P1N0I6_9BACT</name>
<accession>A0A0P1N0I6</accession>